<protein>
    <submittedName>
        <fullName evidence="2">Uncharacterized protein</fullName>
    </submittedName>
</protein>
<geneLocation type="plasmid" evidence="2">
    <name>pFRL4</name>
</geneLocation>
<feature type="region of interest" description="Disordered" evidence="1">
    <location>
        <begin position="1"/>
        <end position="60"/>
    </location>
</feature>
<name>V9Z171_9ACTN</name>
<evidence type="ECO:0000256" key="1">
    <source>
        <dbReference type="SAM" id="MobiDB-lite"/>
    </source>
</evidence>
<proteinExistence type="predicted"/>
<gene>
    <name evidence="2" type="ORF">pFRL4_77c</name>
</gene>
<keyword evidence="2" id="KW-0614">Plasmid</keyword>
<evidence type="ECO:0000313" key="2">
    <source>
        <dbReference type="EMBL" id="AHE39310.1"/>
    </source>
</evidence>
<reference evidence="2" key="1">
    <citation type="submission" date="2013-09" db="EMBL/GenBank/DDBJ databases">
        <title>Complete nucleotide sequence of Streptomyces linear plasmid pFRL4.</title>
        <authorList>
            <person name="Chen Z."/>
            <person name="Fang P."/>
            <person name="Qin Z."/>
        </authorList>
    </citation>
    <scope>NUCLEOTIDE SEQUENCE</scope>
    <source>
        <plasmid evidence="2">pFRL4</plasmid>
    </source>
</reference>
<accession>V9Z171</accession>
<dbReference type="EMBL" id="KF602049">
    <property type="protein sequence ID" value="AHE39310.1"/>
    <property type="molecule type" value="Genomic_DNA"/>
</dbReference>
<sequence length="107" mass="11725">MGPRVPLAPGPDLLQRGAQPGTPVGPRRARRCAQRRDAPLEPVGTTVSGDELGDRPCRSARVPRIPQPKYVEPGREFLVFVGGRASSTYVDRGIPALIQVVFRPRRF</sequence>
<organism evidence="2">
    <name type="scientific">Streptomyces sp. F2</name>
    <dbReference type="NCBI Taxonomy" id="317660"/>
    <lineage>
        <taxon>Bacteria</taxon>
        <taxon>Bacillati</taxon>
        <taxon>Actinomycetota</taxon>
        <taxon>Actinomycetes</taxon>
        <taxon>Kitasatosporales</taxon>
        <taxon>Streptomycetaceae</taxon>
        <taxon>Streptomyces</taxon>
    </lineage>
</organism>
<dbReference type="AlphaFoldDB" id="V9Z171"/>